<evidence type="ECO:0008006" key="5">
    <source>
        <dbReference type="Google" id="ProtNLM"/>
    </source>
</evidence>
<name>A0A1B7HJI1_9ENTR</name>
<evidence type="ECO:0000313" key="3">
    <source>
        <dbReference type="EMBL" id="OAT15772.1"/>
    </source>
</evidence>
<sequence>MNTVKKGDAFEDEVFELIKNYINSGSFWLNPKFCKFYKKKKYYSHKRSGYIVVDISIECFLDGKSEYSQLIVIECKDYKSKVPVDDVEEFESKLHQISGVNVKGIFASRTPFQSGAFNVAKNIGMALIRILPDEQIDWVLQRNPISSKFSERTKEDKVTSKTALNDDGFIGKSQNLFCYYNDIYSSFFINVLNEIVCGDKKPSHATIPSKYKIIRSKTLNHLSLDEIDARGLQLTIDSGAKKNKEPVDLYKIISYMTESTGLTFDLASELGTDENYTSVIGSMDSKNNIIKISSSLELNSPRWRFTLAHEIGHYIFHHGYMLKNTIDEHIDIIDNYSILDFKLSSNLYRKLEWQANMFANSLLMPRYDVINSMAELIKQLDIHNFNNGIIYVDNQHCNIHNYNYIITKLKKEFNVSATIVEIRLKQLRVLNDMRTQAVKFNLDLFGGK</sequence>
<dbReference type="PANTHER" id="PTHR43236:SF1">
    <property type="entry name" value="BLL7220 PROTEIN"/>
    <property type="match status" value="1"/>
</dbReference>
<dbReference type="InterPro" id="IPR052345">
    <property type="entry name" value="Rad_response_metalloprotease"/>
</dbReference>
<dbReference type="GO" id="GO:0003677">
    <property type="term" value="F:DNA binding"/>
    <property type="evidence" value="ECO:0007669"/>
    <property type="project" value="InterPro"/>
</dbReference>
<comment type="caution">
    <text evidence="3">The sequence shown here is derived from an EMBL/GenBank/DDBJ whole genome shotgun (WGS) entry which is preliminary data.</text>
</comment>
<feature type="domain" description="Restriction endonuclease type IV Mrr" evidence="1">
    <location>
        <begin position="57"/>
        <end position="128"/>
    </location>
</feature>
<dbReference type="InterPro" id="IPR007560">
    <property type="entry name" value="Restrct_endonuc_IV_Mrr"/>
</dbReference>
<dbReference type="AlphaFoldDB" id="A0A1B7HJI1"/>
<dbReference type="Proteomes" id="UP000078286">
    <property type="component" value="Unassembled WGS sequence"/>
</dbReference>
<dbReference type="Pfam" id="PF06114">
    <property type="entry name" value="Peptidase_M78"/>
    <property type="match status" value="1"/>
</dbReference>
<proteinExistence type="predicted"/>
<dbReference type="GO" id="GO:0009307">
    <property type="term" value="P:DNA restriction-modification system"/>
    <property type="evidence" value="ECO:0007669"/>
    <property type="project" value="InterPro"/>
</dbReference>
<dbReference type="RefSeq" id="WP_064555594.1">
    <property type="nucleotide sequence ID" value="NZ_LXEO01000049.1"/>
</dbReference>
<evidence type="ECO:0000313" key="4">
    <source>
        <dbReference type="Proteomes" id="UP000078286"/>
    </source>
</evidence>
<dbReference type="Pfam" id="PF04471">
    <property type="entry name" value="Mrr_cat"/>
    <property type="match status" value="1"/>
</dbReference>
<dbReference type="Gene3D" id="1.10.10.2910">
    <property type="match status" value="1"/>
</dbReference>
<keyword evidence="4" id="KW-1185">Reference proteome</keyword>
<dbReference type="EMBL" id="LXEO01000049">
    <property type="protein sequence ID" value="OAT15772.1"/>
    <property type="molecule type" value="Genomic_DNA"/>
</dbReference>
<reference evidence="3 4" key="1">
    <citation type="submission" date="2016-04" db="EMBL/GenBank/DDBJ databases">
        <title>ATOL: Assembling a taxonomically balanced genome-scale reconstruction of the evolutionary history of the Enterobacteriaceae.</title>
        <authorList>
            <person name="Plunkett G.III."/>
            <person name="Neeno-Eckwall E.C."/>
            <person name="Glasner J.D."/>
            <person name="Perna N.T."/>
        </authorList>
    </citation>
    <scope>NUCLEOTIDE SEQUENCE [LARGE SCALE GENOMIC DNA]</scope>
    <source>
        <strain evidence="3 4">ATCC 51607</strain>
    </source>
</reference>
<dbReference type="InterPro" id="IPR010359">
    <property type="entry name" value="IrrE_HExxH"/>
</dbReference>
<dbReference type="InterPro" id="IPR011335">
    <property type="entry name" value="Restrct_endonuc-II-like"/>
</dbReference>
<evidence type="ECO:0000259" key="2">
    <source>
        <dbReference type="Pfam" id="PF06114"/>
    </source>
</evidence>
<accession>A0A1B7HJI1</accession>
<dbReference type="PANTHER" id="PTHR43236">
    <property type="entry name" value="ANTITOXIN HIGA1"/>
    <property type="match status" value="1"/>
</dbReference>
<feature type="domain" description="IrrE N-terminal-like" evidence="2">
    <location>
        <begin position="286"/>
        <end position="425"/>
    </location>
</feature>
<organism evidence="3 4">
    <name type="scientific">Buttiauxella noackiae ATCC 51607</name>
    <dbReference type="NCBI Taxonomy" id="1354255"/>
    <lineage>
        <taxon>Bacteria</taxon>
        <taxon>Pseudomonadati</taxon>
        <taxon>Pseudomonadota</taxon>
        <taxon>Gammaproteobacteria</taxon>
        <taxon>Enterobacterales</taxon>
        <taxon>Enterobacteriaceae</taxon>
        <taxon>Buttiauxella</taxon>
    </lineage>
</organism>
<dbReference type="SUPFAM" id="SSF52980">
    <property type="entry name" value="Restriction endonuclease-like"/>
    <property type="match status" value="1"/>
</dbReference>
<evidence type="ECO:0000259" key="1">
    <source>
        <dbReference type="Pfam" id="PF04471"/>
    </source>
</evidence>
<dbReference type="PATRIC" id="fig|1354255.3.peg.3315"/>
<protein>
    <recommendedName>
        <fullName evidence="5">IrrE N-terminal-like domain-containing protein</fullName>
    </recommendedName>
</protein>
<gene>
    <name evidence="3" type="ORF">M979_3220</name>
</gene>
<dbReference type="GO" id="GO:0004519">
    <property type="term" value="F:endonuclease activity"/>
    <property type="evidence" value="ECO:0007669"/>
    <property type="project" value="InterPro"/>
</dbReference>